<dbReference type="Pfam" id="PF21790">
    <property type="entry name" value="OGG"/>
    <property type="match status" value="1"/>
</dbReference>
<dbReference type="Proteomes" id="UP000229498">
    <property type="component" value="Unassembled WGS sequence"/>
</dbReference>
<proteinExistence type="predicted"/>
<accession>A0A2M9G098</accession>
<evidence type="ECO:0000313" key="2">
    <source>
        <dbReference type="Proteomes" id="UP000229498"/>
    </source>
</evidence>
<evidence type="ECO:0000313" key="1">
    <source>
        <dbReference type="EMBL" id="PJK29140.1"/>
    </source>
</evidence>
<dbReference type="RefSeq" id="WP_109792808.1">
    <property type="nucleotide sequence ID" value="NZ_PHIG01000036.1"/>
</dbReference>
<gene>
    <name evidence="1" type="ORF">CVT23_13155</name>
</gene>
<comment type="caution">
    <text evidence="1">The sequence shown here is derived from an EMBL/GenBank/DDBJ whole genome shotgun (WGS) entry which is preliminary data.</text>
</comment>
<sequence>MATAVGVGTPPPDEPLFESLDVKQDYERVLEFSSSRATPIDWAAVSIFSWGGMHMENARRILGERSKGWLSVCENIRDGKLNRVEAYRAFQELRRKRNGQSRLPGVGPAYWTKLIHFLMPRDRPEIPPGYILDQWAGASINMICKRDVVRINRHSVWLWKSRIQRAELKHSAVVSELTSADEYEEFCRQIEGVASHLRCSTEEVDCAFMSGKRGPWRDYLRTNYLASHG</sequence>
<name>A0A2M9G098_9PROT</name>
<protein>
    <submittedName>
        <fullName evidence="1">Uncharacterized protein</fullName>
    </submittedName>
</protein>
<organism evidence="1 2">
    <name type="scientific">Minwuia thermotolerans</name>
    <dbReference type="NCBI Taxonomy" id="2056226"/>
    <lineage>
        <taxon>Bacteria</taxon>
        <taxon>Pseudomonadati</taxon>
        <taxon>Pseudomonadota</taxon>
        <taxon>Alphaproteobacteria</taxon>
        <taxon>Minwuiales</taxon>
        <taxon>Minwuiaceae</taxon>
        <taxon>Minwuia</taxon>
    </lineage>
</organism>
<reference evidence="1 2" key="1">
    <citation type="submission" date="2017-11" db="EMBL/GenBank/DDBJ databases">
        <title>Draft genome sequence of Rhizobiales bacterium SY3-13.</title>
        <authorList>
            <person name="Sun C."/>
        </authorList>
    </citation>
    <scope>NUCLEOTIDE SEQUENCE [LARGE SCALE GENOMIC DNA]</scope>
    <source>
        <strain evidence="1 2">SY3-13</strain>
    </source>
</reference>
<dbReference type="AlphaFoldDB" id="A0A2M9G098"/>
<dbReference type="EMBL" id="PHIG01000036">
    <property type="protein sequence ID" value="PJK29140.1"/>
    <property type="molecule type" value="Genomic_DNA"/>
</dbReference>
<dbReference type="InterPro" id="IPR048868">
    <property type="entry name" value="OGG-like_put"/>
</dbReference>
<keyword evidence="2" id="KW-1185">Reference proteome</keyword>
<dbReference type="OrthoDB" id="8456735at2"/>